<organism evidence="1 2">
    <name type="scientific">Mixta intestinalis</name>
    <dbReference type="NCBI Taxonomy" id="1615494"/>
    <lineage>
        <taxon>Bacteria</taxon>
        <taxon>Pseudomonadati</taxon>
        <taxon>Pseudomonadota</taxon>
        <taxon>Gammaproteobacteria</taxon>
        <taxon>Enterobacterales</taxon>
        <taxon>Erwiniaceae</taxon>
        <taxon>Mixta</taxon>
    </lineage>
</organism>
<gene>
    <name evidence="1" type="ORF">C7M51_03484</name>
</gene>
<name>A0A6P1Q527_9GAMM</name>
<dbReference type="EMBL" id="CP028271">
    <property type="protein sequence ID" value="QHM73139.1"/>
    <property type="molecule type" value="Genomic_DNA"/>
</dbReference>
<dbReference type="KEGG" id="mint:C7M51_03484"/>
<sequence>MDSSARFPPVTKLSYLVHLTVIKLSYFPSLQQSLILTKTAYSLNFTPPEGI</sequence>
<accession>A0A6P1Q527</accession>
<keyword evidence="2" id="KW-1185">Reference proteome</keyword>
<evidence type="ECO:0000313" key="2">
    <source>
        <dbReference type="Proteomes" id="UP000464053"/>
    </source>
</evidence>
<evidence type="ECO:0000313" key="1">
    <source>
        <dbReference type="EMBL" id="QHM73139.1"/>
    </source>
</evidence>
<reference evidence="1 2" key="1">
    <citation type="submission" date="2018-03" db="EMBL/GenBank/DDBJ databases">
        <title>Pantoea intestinalis SRCM103226 isolated form the mealworm.</title>
        <authorList>
            <person name="Jeong D.-Y."/>
            <person name="Kim J.W."/>
        </authorList>
    </citation>
    <scope>NUCLEOTIDE SEQUENCE [LARGE SCALE GENOMIC DNA]</scope>
    <source>
        <strain evidence="1 2">SRCM103226</strain>
    </source>
</reference>
<dbReference type="AlphaFoldDB" id="A0A6P1Q527"/>
<protein>
    <submittedName>
        <fullName evidence="1">Uncharacterized protein</fullName>
    </submittedName>
</protein>
<dbReference type="Proteomes" id="UP000464053">
    <property type="component" value="Chromosome"/>
</dbReference>
<proteinExistence type="predicted"/>